<evidence type="ECO:0000313" key="12">
    <source>
        <dbReference type="EMBL" id="GMS98977.1"/>
    </source>
</evidence>
<reference evidence="12" key="1">
    <citation type="submission" date="2023-10" db="EMBL/GenBank/DDBJ databases">
        <title>Genome assembly of Pristionchus species.</title>
        <authorList>
            <person name="Yoshida K."/>
            <person name="Sommer R.J."/>
        </authorList>
    </citation>
    <scope>NUCLEOTIDE SEQUENCE</scope>
    <source>
        <strain evidence="12">RS0144</strain>
    </source>
</reference>
<protein>
    <recommendedName>
        <fullName evidence="11">Fido domain-containing protein</fullName>
    </recommendedName>
</protein>
<evidence type="ECO:0000256" key="9">
    <source>
        <dbReference type="PIRSR" id="PIRSR640198-1"/>
    </source>
</evidence>
<evidence type="ECO:0000256" key="6">
    <source>
        <dbReference type="ARBA" id="ARBA00022840"/>
    </source>
</evidence>
<keyword evidence="5" id="KW-0802">TPR repeat</keyword>
<keyword evidence="6 10" id="KW-0067">ATP-binding</keyword>
<keyword evidence="7" id="KW-1133">Transmembrane helix</keyword>
<feature type="binding site" evidence="10">
    <location>
        <begin position="40"/>
        <end position="47"/>
    </location>
    <ligand>
        <name>ATP</name>
        <dbReference type="ChEBI" id="CHEBI:30616"/>
    </ligand>
</feature>
<evidence type="ECO:0000259" key="11">
    <source>
        <dbReference type="PROSITE" id="PS51459"/>
    </source>
</evidence>
<keyword evidence="13" id="KW-1185">Reference proteome</keyword>
<dbReference type="InterPro" id="IPR003812">
    <property type="entry name" value="Fido"/>
</dbReference>
<dbReference type="SUPFAM" id="SSF140931">
    <property type="entry name" value="Fic-like"/>
    <property type="match status" value="1"/>
</dbReference>
<sequence>MGQMEELIEWLNCESTAEIEPVERAAIAHYKLVLVHPFVDGSGRTSRLLMNLLLMRSGFPPVILPVEDKALYYTLLHTANLGDLRPFVRFVAKHTRNTLQKYLELSSTCNSIEC</sequence>
<dbReference type="InterPro" id="IPR036597">
    <property type="entry name" value="Fido-like_dom_sf"/>
</dbReference>
<keyword evidence="3" id="KW-0677">Repeat</keyword>
<evidence type="ECO:0000256" key="2">
    <source>
        <dbReference type="ARBA" id="ARBA00022692"/>
    </source>
</evidence>
<gene>
    <name evidence="12" type="ORF">PENTCL1PPCAC_21152</name>
</gene>
<evidence type="ECO:0000313" key="13">
    <source>
        <dbReference type="Proteomes" id="UP001432027"/>
    </source>
</evidence>
<comment type="caution">
    <text evidence="12">The sequence shown here is derived from an EMBL/GenBank/DDBJ whole genome shotgun (WGS) entry which is preliminary data.</text>
</comment>
<evidence type="ECO:0000256" key="10">
    <source>
        <dbReference type="PIRSR" id="PIRSR640198-2"/>
    </source>
</evidence>
<evidence type="ECO:0000256" key="3">
    <source>
        <dbReference type="ARBA" id="ARBA00022737"/>
    </source>
</evidence>
<dbReference type="GO" id="GO:0016020">
    <property type="term" value="C:membrane"/>
    <property type="evidence" value="ECO:0007669"/>
    <property type="project" value="UniProtKB-SubCell"/>
</dbReference>
<dbReference type="PROSITE" id="PS51459">
    <property type="entry name" value="FIDO"/>
    <property type="match status" value="1"/>
</dbReference>
<dbReference type="Proteomes" id="UP001432027">
    <property type="component" value="Unassembled WGS sequence"/>
</dbReference>
<dbReference type="EMBL" id="BTSX01000005">
    <property type="protein sequence ID" value="GMS98977.1"/>
    <property type="molecule type" value="Genomic_DNA"/>
</dbReference>
<dbReference type="AlphaFoldDB" id="A0AAV5TXQ4"/>
<proteinExistence type="predicted"/>
<evidence type="ECO:0000256" key="5">
    <source>
        <dbReference type="ARBA" id="ARBA00022803"/>
    </source>
</evidence>
<keyword evidence="8" id="KW-0472">Membrane</keyword>
<feature type="active site" evidence="9">
    <location>
        <position position="36"/>
    </location>
</feature>
<evidence type="ECO:0000256" key="8">
    <source>
        <dbReference type="ARBA" id="ARBA00023136"/>
    </source>
</evidence>
<dbReference type="InterPro" id="IPR040198">
    <property type="entry name" value="Fido_containing"/>
</dbReference>
<evidence type="ECO:0000256" key="1">
    <source>
        <dbReference type="ARBA" id="ARBA00004167"/>
    </source>
</evidence>
<dbReference type="Gene3D" id="1.10.3290.10">
    <property type="entry name" value="Fido-like domain"/>
    <property type="match status" value="1"/>
</dbReference>
<dbReference type="PANTHER" id="PTHR13504">
    <property type="entry name" value="FIDO DOMAIN-CONTAINING PROTEIN DDB_G0283145"/>
    <property type="match status" value="1"/>
</dbReference>
<accession>A0AAV5TXQ4</accession>
<comment type="subcellular location">
    <subcellularLocation>
        <location evidence="1">Membrane</location>
        <topology evidence="1">Single-pass membrane protein</topology>
    </subcellularLocation>
</comment>
<dbReference type="GO" id="GO:0005524">
    <property type="term" value="F:ATP binding"/>
    <property type="evidence" value="ECO:0007669"/>
    <property type="project" value="UniProtKB-KW"/>
</dbReference>
<organism evidence="12 13">
    <name type="scientific">Pristionchus entomophagus</name>
    <dbReference type="NCBI Taxonomy" id="358040"/>
    <lineage>
        <taxon>Eukaryota</taxon>
        <taxon>Metazoa</taxon>
        <taxon>Ecdysozoa</taxon>
        <taxon>Nematoda</taxon>
        <taxon>Chromadorea</taxon>
        <taxon>Rhabditida</taxon>
        <taxon>Rhabditina</taxon>
        <taxon>Diplogasteromorpha</taxon>
        <taxon>Diplogasteroidea</taxon>
        <taxon>Neodiplogasteridae</taxon>
        <taxon>Pristionchus</taxon>
    </lineage>
</organism>
<keyword evidence="2" id="KW-0812">Transmembrane</keyword>
<dbReference type="Pfam" id="PF02661">
    <property type="entry name" value="Fic"/>
    <property type="match status" value="1"/>
</dbReference>
<evidence type="ECO:0000256" key="7">
    <source>
        <dbReference type="ARBA" id="ARBA00022989"/>
    </source>
</evidence>
<keyword evidence="4 10" id="KW-0547">Nucleotide-binding</keyword>
<evidence type="ECO:0000256" key="4">
    <source>
        <dbReference type="ARBA" id="ARBA00022741"/>
    </source>
</evidence>
<feature type="domain" description="Fido" evidence="11">
    <location>
        <begin position="1"/>
        <end position="93"/>
    </location>
</feature>
<name>A0AAV5TXQ4_9BILA</name>
<feature type="binding site" evidence="10">
    <location>
        <position position="80"/>
    </location>
    <ligand>
        <name>ATP</name>
        <dbReference type="ChEBI" id="CHEBI:30616"/>
    </ligand>
</feature>
<feature type="binding site" evidence="10">
    <location>
        <begin position="72"/>
        <end position="73"/>
    </location>
    <ligand>
        <name>ATP</name>
        <dbReference type="ChEBI" id="CHEBI:30616"/>
    </ligand>
</feature>
<dbReference type="PANTHER" id="PTHR13504:SF34">
    <property type="entry name" value="PROTEIN ADENYLYLTRANSFERASE FICD"/>
    <property type="match status" value="1"/>
</dbReference>